<gene>
    <name evidence="2" type="ORF">HCA69_05405</name>
</gene>
<dbReference type="PANTHER" id="PTHR43792">
    <property type="entry name" value="GNAT FAMILY, PUTATIVE (AFU_ORTHOLOGUE AFUA_3G00765)-RELATED-RELATED"/>
    <property type="match status" value="1"/>
</dbReference>
<dbReference type="Gene3D" id="3.40.630.30">
    <property type="match status" value="1"/>
</dbReference>
<dbReference type="Pfam" id="PF13302">
    <property type="entry name" value="Acetyltransf_3"/>
    <property type="match status" value="1"/>
</dbReference>
<name>A0A7X0Y388_9LIST</name>
<comment type="caution">
    <text evidence="2">The sequence shown here is derived from an EMBL/GenBank/DDBJ whole genome shotgun (WGS) entry which is preliminary data.</text>
</comment>
<dbReference type="SUPFAM" id="SSF55729">
    <property type="entry name" value="Acyl-CoA N-acyltransferases (Nat)"/>
    <property type="match status" value="1"/>
</dbReference>
<dbReference type="AlphaFoldDB" id="A0A7X0Y388"/>
<organism evidence="2 3">
    <name type="scientific">Listeria grandensis</name>
    <dbReference type="NCBI Taxonomy" id="1494963"/>
    <lineage>
        <taxon>Bacteria</taxon>
        <taxon>Bacillati</taxon>
        <taxon>Bacillota</taxon>
        <taxon>Bacilli</taxon>
        <taxon>Bacillales</taxon>
        <taxon>Listeriaceae</taxon>
        <taxon>Listeria</taxon>
    </lineage>
</organism>
<dbReference type="InterPro" id="IPR016181">
    <property type="entry name" value="Acyl_CoA_acyltransferase"/>
</dbReference>
<keyword evidence="2" id="KW-0808">Transferase</keyword>
<protein>
    <submittedName>
        <fullName evidence="2">GNAT family N-acetyltransferase</fullName>
    </submittedName>
</protein>
<dbReference type="PROSITE" id="PS51186">
    <property type="entry name" value="GNAT"/>
    <property type="match status" value="1"/>
</dbReference>
<dbReference type="PANTHER" id="PTHR43792:SF1">
    <property type="entry name" value="N-ACETYLTRANSFERASE DOMAIN-CONTAINING PROTEIN"/>
    <property type="match status" value="1"/>
</dbReference>
<dbReference type="Proteomes" id="UP000535908">
    <property type="component" value="Unassembled WGS sequence"/>
</dbReference>
<proteinExistence type="predicted"/>
<evidence type="ECO:0000313" key="2">
    <source>
        <dbReference type="EMBL" id="MBC1935794.1"/>
    </source>
</evidence>
<feature type="domain" description="N-acetyltransferase" evidence="1">
    <location>
        <begin position="18"/>
        <end position="173"/>
    </location>
</feature>
<accession>A0A7X0Y388</accession>
<reference evidence="2 3" key="1">
    <citation type="submission" date="2020-03" db="EMBL/GenBank/DDBJ databases">
        <title>Soil Listeria distribution.</title>
        <authorList>
            <person name="Liao J."/>
            <person name="Wiedmann M."/>
        </authorList>
    </citation>
    <scope>NUCLEOTIDE SEQUENCE [LARGE SCALE GENOMIC DNA]</scope>
    <source>
        <strain evidence="2 3">FSL L7-0741</strain>
    </source>
</reference>
<dbReference type="EMBL" id="JAARWN010000002">
    <property type="protein sequence ID" value="MBC1935794.1"/>
    <property type="molecule type" value="Genomic_DNA"/>
</dbReference>
<evidence type="ECO:0000259" key="1">
    <source>
        <dbReference type="PROSITE" id="PS51186"/>
    </source>
</evidence>
<evidence type="ECO:0000313" key="3">
    <source>
        <dbReference type="Proteomes" id="UP000535908"/>
    </source>
</evidence>
<dbReference type="InterPro" id="IPR000182">
    <property type="entry name" value="GNAT_dom"/>
</dbReference>
<dbReference type="GO" id="GO:0016747">
    <property type="term" value="F:acyltransferase activity, transferring groups other than amino-acyl groups"/>
    <property type="evidence" value="ECO:0007669"/>
    <property type="project" value="InterPro"/>
</dbReference>
<sequence length="180" mass="20880">MLVNELRNLPWEFKTNRTLLRVMTHDDADKLLKIWSNTEVTRYMNIETLHTIEQAHEIISAILDTKSANRYVIIDKLNRNIIGSFGINELYLNTMTAEIGYELKQSYWGTGLMAEILNVFIQLIQTTTTIKILTAKVSPENIASSKLLKKLDFTFDKTVSEFAMKTKMLETVEQYKRELV</sequence>
<dbReference type="RefSeq" id="WP_185525698.1">
    <property type="nucleotide sequence ID" value="NZ_JAARWN010000002.1"/>
</dbReference>
<dbReference type="InterPro" id="IPR051531">
    <property type="entry name" value="N-acetyltransferase"/>
</dbReference>